<reference evidence="1" key="1">
    <citation type="submission" date="2020-04" db="EMBL/GenBank/DDBJ databases">
        <authorList>
            <person name="Alioto T."/>
            <person name="Alioto T."/>
            <person name="Gomez Garrido J."/>
        </authorList>
    </citation>
    <scope>NUCLEOTIDE SEQUENCE</scope>
    <source>
        <strain evidence="1">A484AB</strain>
    </source>
</reference>
<name>A0A7D9HNA6_PARCT</name>
<dbReference type="InterPro" id="IPR012337">
    <property type="entry name" value="RNaseH-like_sf"/>
</dbReference>
<sequence>MTVDSSLQKLLPYRHHVTRLFMQRAHTSGHRGRDATLARFRQLYWVTQGSQLAQSIKSKCQMCKLREAKFLEQQMGQLPKARLKPPPAFNHVMIYLSITIDLFGPYSVRGEVQKRTSGKAYGVIFTDLVMRAVHIEAVFGYDTESFLMALSRFVSVRGWPEIIYSDPGSQLIGAEKELTETWKSIDRQSLHKSGTENGLTWIFGPADSPWCQGAVESLVKSAKRAIHFAINNQRLSVQEFMTIVTDEFWKKWTELYVPALVIRRKWNRANRNLRPGDVVIIADRNTLRGDYRLEKVQKYKGHNEAVNPVIVSRSAQRLSLLVPVDMDQDQETKSEAKESV</sequence>
<dbReference type="Pfam" id="PF18701">
    <property type="entry name" value="DUF5641"/>
    <property type="match status" value="1"/>
</dbReference>
<organism evidence="1 2">
    <name type="scientific">Paramuricea clavata</name>
    <name type="common">Red gorgonian</name>
    <name type="synonym">Violescent sea-whip</name>
    <dbReference type="NCBI Taxonomy" id="317549"/>
    <lineage>
        <taxon>Eukaryota</taxon>
        <taxon>Metazoa</taxon>
        <taxon>Cnidaria</taxon>
        <taxon>Anthozoa</taxon>
        <taxon>Octocorallia</taxon>
        <taxon>Malacalcyonacea</taxon>
        <taxon>Plexauridae</taxon>
        <taxon>Paramuricea</taxon>
    </lineage>
</organism>
<keyword evidence="2" id="KW-1185">Reference proteome</keyword>
<dbReference type="GO" id="GO:0003676">
    <property type="term" value="F:nucleic acid binding"/>
    <property type="evidence" value="ECO:0007669"/>
    <property type="project" value="InterPro"/>
</dbReference>
<dbReference type="PANTHER" id="PTHR47331:SF1">
    <property type="entry name" value="GAG-LIKE PROTEIN"/>
    <property type="match status" value="1"/>
</dbReference>
<dbReference type="InterPro" id="IPR001584">
    <property type="entry name" value="Integrase_cat-core"/>
</dbReference>
<dbReference type="GO" id="GO:0015074">
    <property type="term" value="P:DNA integration"/>
    <property type="evidence" value="ECO:0007669"/>
    <property type="project" value="InterPro"/>
</dbReference>
<dbReference type="InterPro" id="IPR040676">
    <property type="entry name" value="DUF5641"/>
</dbReference>
<dbReference type="Gene3D" id="3.30.420.10">
    <property type="entry name" value="Ribonuclease H-like superfamily/Ribonuclease H"/>
    <property type="match status" value="1"/>
</dbReference>
<dbReference type="Gene3D" id="1.10.340.70">
    <property type="match status" value="1"/>
</dbReference>
<dbReference type="Proteomes" id="UP001152795">
    <property type="component" value="Unassembled WGS sequence"/>
</dbReference>
<dbReference type="EMBL" id="CACRXK020000795">
    <property type="protein sequence ID" value="CAB3984864.1"/>
    <property type="molecule type" value="Genomic_DNA"/>
</dbReference>
<evidence type="ECO:0000313" key="1">
    <source>
        <dbReference type="EMBL" id="CAB3984864.1"/>
    </source>
</evidence>
<evidence type="ECO:0000313" key="2">
    <source>
        <dbReference type="Proteomes" id="UP001152795"/>
    </source>
</evidence>
<dbReference type="PROSITE" id="PS50994">
    <property type="entry name" value="INTEGRASE"/>
    <property type="match status" value="1"/>
</dbReference>
<accession>A0A7D9HNA6</accession>
<dbReference type="Pfam" id="PF17921">
    <property type="entry name" value="Integrase_H2C2"/>
    <property type="match status" value="1"/>
</dbReference>
<dbReference type="SUPFAM" id="SSF53098">
    <property type="entry name" value="Ribonuclease H-like"/>
    <property type="match status" value="1"/>
</dbReference>
<dbReference type="InterPro" id="IPR036397">
    <property type="entry name" value="RNaseH_sf"/>
</dbReference>
<dbReference type="AlphaFoldDB" id="A0A7D9HNA6"/>
<comment type="caution">
    <text evidence="1">The sequence shown here is derived from an EMBL/GenBank/DDBJ whole genome shotgun (WGS) entry which is preliminary data.</text>
</comment>
<protein>
    <submittedName>
        <fullName evidence="1">Gag-pol fusion poly</fullName>
    </submittedName>
</protein>
<dbReference type="InterPro" id="IPR041588">
    <property type="entry name" value="Integrase_H2C2"/>
</dbReference>
<dbReference type="OrthoDB" id="10054698at2759"/>
<dbReference type="PANTHER" id="PTHR47331">
    <property type="entry name" value="PHD-TYPE DOMAIN-CONTAINING PROTEIN"/>
    <property type="match status" value="1"/>
</dbReference>
<gene>
    <name evidence="1" type="ORF">PACLA_8A079774</name>
</gene>
<proteinExistence type="predicted"/>